<dbReference type="EMBL" id="DSUT01000042">
    <property type="protein sequence ID" value="HGK27779.1"/>
    <property type="molecule type" value="Genomic_DNA"/>
</dbReference>
<evidence type="ECO:0000313" key="1">
    <source>
        <dbReference type="EMBL" id="HGK27779.1"/>
    </source>
</evidence>
<sequence length="187" mass="20694">MGETDLPTCEAHYFIQLNPNYSDGAAALSSNPLWIAAIIEVGSDSIPAPVDGYSPTTLEDIHALGLLSPSESRKAAMKDGDYDGQESFGRRWGSWINAGYRTQALKYATCGSGTYRTWVPGGVAVRCSTLCSGQVIWNPPWQGAWGYGIAIQRTWAYPSHATFTWRHFGWHSWYSGSNESSYLLKEW</sequence>
<dbReference type="AlphaFoldDB" id="A0A7C4GI53"/>
<gene>
    <name evidence="1" type="ORF">ENS41_02360</name>
</gene>
<protein>
    <submittedName>
        <fullName evidence="1">Uncharacterized protein</fullName>
    </submittedName>
</protein>
<accession>A0A7C4GI53</accession>
<proteinExistence type="predicted"/>
<comment type="caution">
    <text evidence="1">The sequence shown here is derived from an EMBL/GenBank/DDBJ whole genome shotgun (WGS) entry which is preliminary data.</text>
</comment>
<organism evidence="1">
    <name type="scientific">candidate division WOR-3 bacterium</name>
    <dbReference type="NCBI Taxonomy" id="2052148"/>
    <lineage>
        <taxon>Bacteria</taxon>
        <taxon>Bacteria division WOR-3</taxon>
    </lineage>
</organism>
<name>A0A7C4GI53_UNCW3</name>
<reference evidence="1" key="1">
    <citation type="journal article" date="2020" name="mSystems">
        <title>Genome- and Community-Level Interaction Insights into Carbon Utilization and Element Cycling Functions of Hydrothermarchaeota in Hydrothermal Sediment.</title>
        <authorList>
            <person name="Zhou Z."/>
            <person name="Liu Y."/>
            <person name="Xu W."/>
            <person name="Pan J."/>
            <person name="Luo Z.H."/>
            <person name="Li M."/>
        </authorList>
    </citation>
    <scope>NUCLEOTIDE SEQUENCE [LARGE SCALE GENOMIC DNA]</scope>
    <source>
        <strain evidence="1">SpSt-488</strain>
    </source>
</reference>